<dbReference type="PIRSF" id="PIRSF028998">
    <property type="entry name" value="GINS_Psf2_subgr"/>
    <property type="match status" value="1"/>
</dbReference>
<dbReference type="InterPro" id="IPR007257">
    <property type="entry name" value="GINS_Psf2"/>
</dbReference>
<gene>
    <name evidence="8" type="ORF">DGYR_LOCUS9675</name>
</gene>
<reference evidence="8 9" key="1">
    <citation type="submission" date="2020-08" db="EMBL/GenBank/DDBJ databases">
        <authorList>
            <person name="Hejnol A."/>
        </authorList>
    </citation>
    <scope>NUCLEOTIDE SEQUENCE [LARGE SCALE GENOMIC DNA]</scope>
</reference>
<dbReference type="CDD" id="cd21694">
    <property type="entry name" value="GINS_B_Psf2"/>
    <property type="match status" value="1"/>
</dbReference>
<evidence type="ECO:0000256" key="4">
    <source>
        <dbReference type="ARBA" id="ARBA00023242"/>
    </source>
</evidence>
<dbReference type="PANTHER" id="PTHR12772">
    <property type="entry name" value="DNA REPLICATION COMPLEX GINS PROTEIN PSF2"/>
    <property type="match status" value="1"/>
</dbReference>
<feature type="domain" description="GINS subunit" evidence="6">
    <location>
        <begin position="65"/>
        <end position="145"/>
    </location>
</feature>
<dbReference type="PANTHER" id="PTHR12772:SF0">
    <property type="entry name" value="DNA REPLICATION COMPLEX GINS PROTEIN PSF2"/>
    <property type="match status" value="1"/>
</dbReference>
<keyword evidence="9" id="KW-1185">Reference proteome</keyword>
<dbReference type="InterPro" id="IPR056784">
    <property type="entry name" value="PSF2_N"/>
</dbReference>
<dbReference type="OrthoDB" id="1938138at2759"/>
<dbReference type="Gene3D" id="1.20.58.1020">
    <property type="match status" value="1"/>
</dbReference>
<evidence type="ECO:0000256" key="5">
    <source>
        <dbReference type="ARBA" id="ARBA00030871"/>
    </source>
</evidence>
<evidence type="ECO:0000313" key="9">
    <source>
        <dbReference type="Proteomes" id="UP000549394"/>
    </source>
</evidence>
<dbReference type="Gene3D" id="3.40.5.50">
    <property type="match status" value="1"/>
</dbReference>
<keyword evidence="4" id="KW-0539">Nucleus</keyword>
<keyword evidence="3" id="KW-0235">DNA replication</keyword>
<dbReference type="Proteomes" id="UP000549394">
    <property type="component" value="Unassembled WGS sequence"/>
</dbReference>
<dbReference type="InterPro" id="IPR036224">
    <property type="entry name" value="GINS_bundle-like_dom_sf"/>
</dbReference>
<dbReference type="Pfam" id="PF05916">
    <property type="entry name" value="Sld5"/>
    <property type="match status" value="1"/>
</dbReference>
<dbReference type="GO" id="GO:0000727">
    <property type="term" value="P:double-strand break repair via break-induced replication"/>
    <property type="evidence" value="ECO:0007669"/>
    <property type="project" value="TreeGrafter"/>
</dbReference>
<protein>
    <recommendedName>
        <fullName evidence="5">GINS complex subunit 2</fullName>
    </recommendedName>
</protein>
<name>A0A7I8W0T0_9ANNE</name>
<comment type="caution">
    <text evidence="8">The sequence shown here is derived from an EMBL/GenBank/DDBJ whole genome shotgun (WGS) entry which is preliminary data.</text>
</comment>
<dbReference type="InterPro" id="IPR021151">
    <property type="entry name" value="GINS_A"/>
</dbReference>
<evidence type="ECO:0000256" key="1">
    <source>
        <dbReference type="ARBA" id="ARBA00004123"/>
    </source>
</evidence>
<dbReference type="GO" id="GO:0006260">
    <property type="term" value="P:DNA replication"/>
    <property type="evidence" value="ECO:0007669"/>
    <property type="project" value="UniProtKB-KW"/>
</dbReference>
<organism evidence="8 9">
    <name type="scientific">Dimorphilus gyrociliatus</name>
    <dbReference type="NCBI Taxonomy" id="2664684"/>
    <lineage>
        <taxon>Eukaryota</taxon>
        <taxon>Metazoa</taxon>
        <taxon>Spiralia</taxon>
        <taxon>Lophotrochozoa</taxon>
        <taxon>Annelida</taxon>
        <taxon>Polychaeta</taxon>
        <taxon>Polychaeta incertae sedis</taxon>
        <taxon>Dinophilidae</taxon>
        <taxon>Dimorphilus</taxon>
    </lineage>
</organism>
<accession>A0A7I8W0T0</accession>
<proteinExistence type="inferred from homology"/>
<dbReference type="GO" id="GO:0000811">
    <property type="term" value="C:GINS complex"/>
    <property type="evidence" value="ECO:0007669"/>
    <property type="project" value="TreeGrafter"/>
</dbReference>
<dbReference type="FunFam" id="1.20.58.1020:FF:000001">
    <property type="entry name" value="DNA replication complex GINS protein PSF2"/>
    <property type="match status" value="1"/>
</dbReference>
<dbReference type="CDD" id="cd11712">
    <property type="entry name" value="GINS_A_psf2"/>
    <property type="match status" value="1"/>
</dbReference>
<dbReference type="FunFam" id="3.40.5.50:FF:000001">
    <property type="entry name" value="DNA replication complex GINS protein PSF2"/>
    <property type="match status" value="1"/>
</dbReference>
<dbReference type="GO" id="GO:0071162">
    <property type="term" value="C:CMG complex"/>
    <property type="evidence" value="ECO:0007669"/>
    <property type="project" value="UniProtKB-ARBA"/>
</dbReference>
<feature type="domain" description="DNA replication complex GINS protein PSF2 N-terminal" evidence="7">
    <location>
        <begin position="3"/>
        <end position="61"/>
    </location>
</feature>
<comment type="subcellular location">
    <subcellularLocation>
        <location evidence="1">Nucleus</location>
    </subcellularLocation>
</comment>
<evidence type="ECO:0000259" key="6">
    <source>
        <dbReference type="Pfam" id="PF05916"/>
    </source>
</evidence>
<dbReference type="AlphaFoldDB" id="A0A7I8W0T0"/>
<evidence type="ECO:0000259" key="7">
    <source>
        <dbReference type="Pfam" id="PF25005"/>
    </source>
</evidence>
<evidence type="ECO:0000256" key="2">
    <source>
        <dbReference type="ARBA" id="ARBA00010565"/>
    </source>
</evidence>
<sequence length="150" mass="17314">MDSAEIEFFAENEEVTIVPNFSKDKLFLIRGDVGPFNASMPVTVPVWLAVSLRQQQRCRIIPPPWMDVEKLTEKKEEETSTDIFTQMPCEYYMEVAQLLLNCASDDIPYAHKIRTLIKDIWDARMSKLRSSIQTFLTSDATHAKVERITI</sequence>
<dbReference type="EMBL" id="CAJFCJ010000015">
    <property type="protein sequence ID" value="CAD5121767.1"/>
    <property type="molecule type" value="Genomic_DNA"/>
</dbReference>
<dbReference type="SUPFAM" id="SSF160059">
    <property type="entry name" value="PriA/YqbF domain"/>
    <property type="match status" value="1"/>
</dbReference>
<dbReference type="SUPFAM" id="SSF158573">
    <property type="entry name" value="GINS helical bundle-like"/>
    <property type="match status" value="1"/>
</dbReference>
<dbReference type="Pfam" id="PF25005">
    <property type="entry name" value="PSF2_N"/>
    <property type="match status" value="1"/>
</dbReference>
<evidence type="ECO:0000313" key="8">
    <source>
        <dbReference type="EMBL" id="CAD5121767.1"/>
    </source>
</evidence>
<comment type="similarity">
    <text evidence="2">Belongs to the GINS2/PSF2 family.</text>
</comment>
<evidence type="ECO:0000256" key="3">
    <source>
        <dbReference type="ARBA" id="ARBA00022705"/>
    </source>
</evidence>